<feature type="region of interest" description="Disordered" evidence="1">
    <location>
        <begin position="92"/>
        <end position="130"/>
    </location>
</feature>
<dbReference type="AlphaFoldDB" id="M0B3B2"/>
<evidence type="ECO:0000313" key="3">
    <source>
        <dbReference type="Proteomes" id="UP000011693"/>
    </source>
</evidence>
<name>M0B3B2_9EURY</name>
<accession>M0B3B2</accession>
<protein>
    <submittedName>
        <fullName evidence="2">Uncharacterized protein</fullName>
    </submittedName>
</protein>
<proteinExistence type="predicted"/>
<keyword evidence="3" id="KW-1185">Reference proteome</keyword>
<comment type="caution">
    <text evidence="2">The sequence shown here is derived from an EMBL/GenBank/DDBJ whole genome shotgun (WGS) entry which is preliminary data.</text>
</comment>
<dbReference type="EMBL" id="AOIN01000021">
    <property type="protein sequence ID" value="ELZ05012.1"/>
    <property type="molecule type" value="Genomic_DNA"/>
</dbReference>
<dbReference type="Proteomes" id="UP000011693">
    <property type="component" value="Unassembled WGS sequence"/>
</dbReference>
<evidence type="ECO:0000256" key="1">
    <source>
        <dbReference type="SAM" id="MobiDB-lite"/>
    </source>
</evidence>
<evidence type="ECO:0000313" key="2">
    <source>
        <dbReference type="EMBL" id="ELZ05012.1"/>
    </source>
</evidence>
<sequence length="221" mass="23547">MASEGDETEDVTEAEKRDLVAFVPRSRCWSEPVCPSALDRSGGWLPPGDVSVLDRIGRSRDIRPARSPVRAESVVALADQSDPEFGRSLTLLSGTEVGTDPKSEANAEPEAGSVAAPSLENSVPETSLTTDALPPAADVFRRVTPCSVLAGTDSPIRWRLTTDDNRAVTGSTAVSLPADRCQGVSCCRGRDRAVDSAAMRLAATRVRVRLSTRLRAETESL</sequence>
<organism evidence="2 3">
    <name type="scientific">Natrialba chahannaoensis JCM 10990</name>
    <dbReference type="NCBI Taxonomy" id="1227492"/>
    <lineage>
        <taxon>Archaea</taxon>
        <taxon>Methanobacteriati</taxon>
        <taxon>Methanobacteriota</taxon>
        <taxon>Stenosarchaea group</taxon>
        <taxon>Halobacteria</taxon>
        <taxon>Halobacteriales</taxon>
        <taxon>Natrialbaceae</taxon>
        <taxon>Natrialba</taxon>
    </lineage>
</organism>
<reference evidence="2 3" key="1">
    <citation type="journal article" date="2014" name="PLoS Genet.">
        <title>Phylogenetically driven sequencing of extremely halophilic archaea reveals strategies for static and dynamic osmo-response.</title>
        <authorList>
            <person name="Becker E.A."/>
            <person name="Seitzer P.M."/>
            <person name="Tritt A."/>
            <person name="Larsen D."/>
            <person name="Krusor M."/>
            <person name="Yao A.I."/>
            <person name="Wu D."/>
            <person name="Madern D."/>
            <person name="Eisen J.A."/>
            <person name="Darling A.E."/>
            <person name="Facciotti M.T."/>
        </authorList>
    </citation>
    <scope>NUCLEOTIDE SEQUENCE [LARGE SCALE GENOMIC DNA]</scope>
    <source>
        <strain evidence="2 3">JCM 10990</strain>
    </source>
</reference>
<gene>
    <name evidence="2" type="ORF">C482_02621</name>
</gene>
<feature type="compositionally biased region" description="Polar residues" evidence="1">
    <location>
        <begin position="119"/>
        <end position="130"/>
    </location>
</feature>